<dbReference type="GO" id="GO:0008270">
    <property type="term" value="F:zinc ion binding"/>
    <property type="evidence" value="ECO:0007669"/>
    <property type="project" value="InterPro"/>
</dbReference>
<protein>
    <recommendedName>
        <fullName evidence="8">Zn(2)-C6 fungal-type domain-containing protein</fullName>
    </recommendedName>
</protein>
<keyword evidence="6" id="KW-0539">Nucleus</keyword>
<evidence type="ECO:0000256" key="3">
    <source>
        <dbReference type="ARBA" id="ARBA00023015"/>
    </source>
</evidence>
<keyword evidence="5" id="KW-0804">Transcription</keyword>
<dbReference type="SUPFAM" id="SSF57701">
    <property type="entry name" value="Zn2/Cys6 DNA-binding domain"/>
    <property type="match status" value="1"/>
</dbReference>
<evidence type="ECO:0000313" key="10">
    <source>
        <dbReference type="Proteomes" id="UP001147747"/>
    </source>
</evidence>
<dbReference type="Proteomes" id="UP001147747">
    <property type="component" value="Unassembled WGS sequence"/>
</dbReference>
<evidence type="ECO:0000256" key="4">
    <source>
        <dbReference type="ARBA" id="ARBA00023125"/>
    </source>
</evidence>
<evidence type="ECO:0000256" key="7">
    <source>
        <dbReference type="SAM" id="MobiDB-lite"/>
    </source>
</evidence>
<keyword evidence="10" id="KW-1185">Reference proteome</keyword>
<evidence type="ECO:0000256" key="6">
    <source>
        <dbReference type="ARBA" id="ARBA00023242"/>
    </source>
</evidence>
<dbReference type="PANTHER" id="PTHR36206:SF13">
    <property type="entry name" value="TRANSCRIPTIONAL REGULATORY PROTEIN MOC3"/>
    <property type="match status" value="1"/>
</dbReference>
<dbReference type="InterPro" id="IPR001138">
    <property type="entry name" value="Zn2Cys6_DnaBD"/>
</dbReference>
<feature type="compositionally biased region" description="Basic and acidic residues" evidence="7">
    <location>
        <begin position="582"/>
        <end position="591"/>
    </location>
</feature>
<keyword evidence="1" id="KW-0479">Metal-binding</keyword>
<dbReference type="GO" id="GO:0000981">
    <property type="term" value="F:DNA-binding transcription factor activity, RNA polymerase II-specific"/>
    <property type="evidence" value="ECO:0007669"/>
    <property type="project" value="InterPro"/>
</dbReference>
<keyword evidence="4" id="KW-0238">DNA-binding</keyword>
<sequence length="591" mass="66318">MMAVEGLQSITRQRAANPKVRTGCITCKARHVKCDEGKPVCLRYACFPVLCTSLVILDSKTLYTSTNHTNLQVLAHEPAVAPAVDSTTEHALEVFFLCTAPALAGYFEHAFFQGSVLQFSLGEPAILQAIAALGSLHEQAAASKIQHLHRKTSLPELPLKLYNRAIRVMIEKVTVDPTNLPLIAMVNILFICFEYFQGNLQAAASHIRGGIDILNNWRAKNIIKRDETGGHRYVSSEAEFMETEVAPLLCTFNINAVQWGVGVQASVVPDPPTDSSTISMPDRFDTLKAARAALLKLVISATWEFEPSEKELSNTDFPLICERIMTSLNRWKVSFEDLVNRQSHLWDNRKRQTADAIIVMHANAELGVYSYQAQSHCDWDKYRDQYEVTAALINKLIADTNHFPHELSRTFSLDFRMMFPLQPVAWRCRWPHLHRVGLDLRARLPDLNSLPAAKQYHTVSARIAEIEEAYRNMPAAKGDFPEMLNIQDYSIVISQGEQDQPPAFVVTFWSKPDGLEGSWYSFTENIQLESGGAGNACLQIRDREDIQKVSDLISDTYQEDSKPSPSSLKSAAMYPCPHISKPIKEERPGPF</sequence>
<dbReference type="CDD" id="cd00067">
    <property type="entry name" value="GAL4"/>
    <property type="match status" value="1"/>
</dbReference>
<dbReference type="GeneID" id="81373844"/>
<evidence type="ECO:0000256" key="2">
    <source>
        <dbReference type="ARBA" id="ARBA00022833"/>
    </source>
</evidence>
<accession>A0A9W9VQX6</accession>
<organism evidence="9 10">
    <name type="scientific">Penicillium cosmopolitanum</name>
    <dbReference type="NCBI Taxonomy" id="1131564"/>
    <lineage>
        <taxon>Eukaryota</taxon>
        <taxon>Fungi</taxon>
        <taxon>Dikarya</taxon>
        <taxon>Ascomycota</taxon>
        <taxon>Pezizomycotina</taxon>
        <taxon>Eurotiomycetes</taxon>
        <taxon>Eurotiomycetidae</taxon>
        <taxon>Eurotiales</taxon>
        <taxon>Aspergillaceae</taxon>
        <taxon>Penicillium</taxon>
    </lineage>
</organism>
<evidence type="ECO:0000256" key="5">
    <source>
        <dbReference type="ARBA" id="ARBA00023163"/>
    </source>
</evidence>
<proteinExistence type="predicted"/>
<reference evidence="9" key="2">
    <citation type="journal article" date="2023" name="IMA Fungus">
        <title>Comparative genomic study of the Penicillium genus elucidates a diverse pangenome and 15 lateral gene transfer events.</title>
        <authorList>
            <person name="Petersen C."/>
            <person name="Sorensen T."/>
            <person name="Nielsen M.R."/>
            <person name="Sondergaard T.E."/>
            <person name="Sorensen J.L."/>
            <person name="Fitzpatrick D.A."/>
            <person name="Frisvad J.C."/>
            <person name="Nielsen K.L."/>
        </authorList>
    </citation>
    <scope>NUCLEOTIDE SEQUENCE</scope>
    <source>
        <strain evidence="9">IBT 29677</strain>
    </source>
</reference>
<evidence type="ECO:0000256" key="1">
    <source>
        <dbReference type="ARBA" id="ARBA00022723"/>
    </source>
</evidence>
<dbReference type="InterPro" id="IPR036864">
    <property type="entry name" value="Zn2-C6_fun-type_DNA-bd_sf"/>
</dbReference>
<dbReference type="RefSeq" id="XP_056485484.1">
    <property type="nucleotide sequence ID" value="XM_056634864.1"/>
</dbReference>
<dbReference type="AlphaFoldDB" id="A0A9W9VQX6"/>
<keyword evidence="2" id="KW-0862">Zinc</keyword>
<dbReference type="OrthoDB" id="2593732at2759"/>
<reference evidence="9" key="1">
    <citation type="submission" date="2022-12" db="EMBL/GenBank/DDBJ databases">
        <authorList>
            <person name="Petersen C."/>
        </authorList>
    </citation>
    <scope>NUCLEOTIDE SEQUENCE</scope>
    <source>
        <strain evidence="9">IBT 29677</strain>
    </source>
</reference>
<comment type="caution">
    <text evidence="9">The sequence shown here is derived from an EMBL/GenBank/DDBJ whole genome shotgun (WGS) entry which is preliminary data.</text>
</comment>
<dbReference type="GO" id="GO:0003677">
    <property type="term" value="F:DNA binding"/>
    <property type="evidence" value="ECO:0007669"/>
    <property type="project" value="UniProtKB-KW"/>
</dbReference>
<dbReference type="InterPro" id="IPR052360">
    <property type="entry name" value="Transcr_Regulatory_Proteins"/>
</dbReference>
<keyword evidence="3" id="KW-0805">Transcription regulation</keyword>
<evidence type="ECO:0000259" key="8">
    <source>
        <dbReference type="SMART" id="SM00066"/>
    </source>
</evidence>
<dbReference type="SMART" id="SM00066">
    <property type="entry name" value="GAL4"/>
    <property type="match status" value="1"/>
</dbReference>
<feature type="domain" description="Zn(2)-C6 fungal-type" evidence="8">
    <location>
        <begin position="18"/>
        <end position="62"/>
    </location>
</feature>
<dbReference type="EMBL" id="JAPZBU010000009">
    <property type="protein sequence ID" value="KAJ5387686.1"/>
    <property type="molecule type" value="Genomic_DNA"/>
</dbReference>
<dbReference type="PANTHER" id="PTHR36206">
    <property type="entry name" value="ASPERCRYPTIN BIOSYNTHESIS CLUSTER-SPECIFIC TRANSCRIPTION REGULATOR ATNN-RELATED"/>
    <property type="match status" value="1"/>
</dbReference>
<name>A0A9W9VQX6_9EURO</name>
<gene>
    <name evidence="9" type="ORF">N7509_010227</name>
</gene>
<evidence type="ECO:0000313" key="9">
    <source>
        <dbReference type="EMBL" id="KAJ5387686.1"/>
    </source>
</evidence>
<feature type="compositionally biased region" description="Low complexity" evidence="7">
    <location>
        <begin position="563"/>
        <end position="572"/>
    </location>
</feature>
<feature type="region of interest" description="Disordered" evidence="7">
    <location>
        <begin position="556"/>
        <end position="591"/>
    </location>
</feature>